<dbReference type="EC" id="2.7.9.1" evidence="3"/>
<dbReference type="InterPro" id="IPR008279">
    <property type="entry name" value="PEP-util_enz_mobile_dom"/>
</dbReference>
<evidence type="ECO:0000256" key="5">
    <source>
        <dbReference type="ARBA" id="ARBA00022723"/>
    </source>
</evidence>
<dbReference type="InterPro" id="IPR013815">
    <property type="entry name" value="ATP_grasp_subdomain_1"/>
</dbReference>
<evidence type="ECO:0000256" key="2">
    <source>
        <dbReference type="ARBA" id="ARBA00007837"/>
    </source>
</evidence>
<feature type="compositionally biased region" description="Basic and acidic residues" evidence="10">
    <location>
        <begin position="7"/>
        <end position="20"/>
    </location>
</feature>
<evidence type="ECO:0000313" key="14">
    <source>
        <dbReference type="EMBL" id="KAJ4455372.1"/>
    </source>
</evidence>
<dbReference type="Gene3D" id="1.20.80.30">
    <property type="match status" value="1"/>
</dbReference>
<dbReference type="Proteomes" id="UP001141327">
    <property type="component" value="Unassembled WGS sequence"/>
</dbReference>
<evidence type="ECO:0000256" key="3">
    <source>
        <dbReference type="ARBA" id="ARBA00011994"/>
    </source>
</evidence>
<dbReference type="Pfam" id="PF00391">
    <property type="entry name" value="PEP-utilizers"/>
    <property type="match status" value="1"/>
</dbReference>
<dbReference type="Gene3D" id="1.10.189.10">
    <property type="entry name" value="Pyruvate Phosphate Dikinase, domain 2"/>
    <property type="match status" value="1"/>
</dbReference>
<dbReference type="InterPro" id="IPR002192">
    <property type="entry name" value="PPDK_AMP/ATP-bd"/>
</dbReference>
<keyword evidence="9" id="KW-0460">Magnesium</keyword>
<feature type="domain" description="PEP-utilising enzyme mobile" evidence="11">
    <location>
        <begin position="470"/>
        <end position="552"/>
    </location>
</feature>
<dbReference type="PROSITE" id="PS00370">
    <property type="entry name" value="PEP_ENZYMES_PHOS_SITE"/>
    <property type="match status" value="1"/>
</dbReference>
<evidence type="ECO:0000256" key="4">
    <source>
        <dbReference type="ARBA" id="ARBA00022679"/>
    </source>
</evidence>
<evidence type="ECO:0000256" key="10">
    <source>
        <dbReference type="SAM" id="MobiDB-lite"/>
    </source>
</evidence>
<comment type="similarity">
    <text evidence="2">Belongs to the PEP-utilizing enzyme family.</text>
</comment>
<dbReference type="Gene3D" id="3.30.470.20">
    <property type="entry name" value="ATP-grasp fold, B domain"/>
    <property type="match status" value="1"/>
</dbReference>
<dbReference type="PIRSF" id="PIRSF000853">
    <property type="entry name" value="PPDK"/>
    <property type="match status" value="1"/>
</dbReference>
<feature type="domain" description="PEP-utilising enzyme C-terminal" evidence="13">
    <location>
        <begin position="567"/>
        <end position="827"/>
    </location>
</feature>
<dbReference type="Pfam" id="PF01326">
    <property type="entry name" value="PPDK_N"/>
    <property type="match status" value="2"/>
</dbReference>
<dbReference type="GO" id="GO:0050242">
    <property type="term" value="F:pyruvate, phosphate dikinase activity"/>
    <property type="evidence" value="ECO:0007669"/>
    <property type="project" value="UniProtKB-EC"/>
</dbReference>
<dbReference type="SUPFAM" id="SSF56059">
    <property type="entry name" value="Glutathione synthetase ATP-binding domain-like"/>
    <property type="match status" value="2"/>
</dbReference>
<evidence type="ECO:0000259" key="12">
    <source>
        <dbReference type="Pfam" id="PF01326"/>
    </source>
</evidence>
<dbReference type="SUPFAM" id="SSF52009">
    <property type="entry name" value="Phosphohistidine domain"/>
    <property type="match status" value="1"/>
</dbReference>
<evidence type="ECO:0000256" key="8">
    <source>
        <dbReference type="ARBA" id="ARBA00022840"/>
    </source>
</evidence>
<protein>
    <recommendedName>
        <fullName evidence="3">pyruvate, phosphate dikinase</fullName>
        <ecNumber evidence="3">2.7.9.1</ecNumber>
    </recommendedName>
</protein>
<dbReference type="InterPro" id="IPR036637">
    <property type="entry name" value="Phosphohistidine_dom_sf"/>
</dbReference>
<organism evidence="14 15">
    <name type="scientific">Paratrimastix pyriformis</name>
    <dbReference type="NCBI Taxonomy" id="342808"/>
    <lineage>
        <taxon>Eukaryota</taxon>
        <taxon>Metamonada</taxon>
        <taxon>Preaxostyla</taxon>
        <taxon>Paratrimastigidae</taxon>
        <taxon>Paratrimastix</taxon>
    </lineage>
</organism>
<dbReference type="InterPro" id="IPR018274">
    <property type="entry name" value="PEP_util_AS"/>
</dbReference>
<evidence type="ECO:0000256" key="1">
    <source>
        <dbReference type="ARBA" id="ARBA00001946"/>
    </source>
</evidence>
<dbReference type="EMBL" id="JAPMOS010000110">
    <property type="protein sequence ID" value="KAJ4455372.1"/>
    <property type="molecule type" value="Genomic_DNA"/>
</dbReference>
<evidence type="ECO:0000259" key="11">
    <source>
        <dbReference type="Pfam" id="PF00391"/>
    </source>
</evidence>
<name>A0ABQ8UCJ7_9EUKA</name>
<reference evidence="14" key="1">
    <citation type="journal article" date="2022" name="bioRxiv">
        <title>Genomics of Preaxostyla Flagellates Illuminates Evolutionary Transitions and the Path Towards Mitochondrial Loss.</title>
        <authorList>
            <person name="Novak L.V.F."/>
            <person name="Treitli S.C."/>
            <person name="Pyrih J."/>
            <person name="Halakuc P."/>
            <person name="Pipaliya S.V."/>
            <person name="Vacek V."/>
            <person name="Brzon O."/>
            <person name="Soukal P."/>
            <person name="Eme L."/>
            <person name="Dacks J.B."/>
            <person name="Karnkowska A."/>
            <person name="Elias M."/>
            <person name="Hampl V."/>
        </authorList>
    </citation>
    <scope>NUCLEOTIDE SEQUENCE</scope>
    <source>
        <strain evidence="14">RCP-MX</strain>
    </source>
</reference>
<evidence type="ECO:0000256" key="7">
    <source>
        <dbReference type="ARBA" id="ARBA00022777"/>
    </source>
</evidence>
<evidence type="ECO:0000313" key="15">
    <source>
        <dbReference type="Proteomes" id="UP001141327"/>
    </source>
</evidence>
<proteinExistence type="inferred from homology"/>
<feature type="region of interest" description="Disordered" evidence="10">
    <location>
        <begin position="1"/>
        <end position="20"/>
    </location>
</feature>
<dbReference type="InterPro" id="IPR040442">
    <property type="entry name" value="Pyrv_kinase-like_dom_sf"/>
</dbReference>
<keyword evidence="5" id="KW-0479">Metal-binding</keyword>
<dbReference type="Gene3D" id="3.30.1490.20">
    <property type="entry name" value="ATP-grasp fold, A domain"/>
    <property type="match status" value="1"/>
</dbReference>
<dbReference type="SUPFAM" id="SSF51621">
    <property type="entry name" value="Phosphoenolpyruvate/pyruvate domain"/>
    <property type="match status" value="2"/>
</dbReference>
<dbReference type="PANTHER" id="PTHR22931:SF9">
    <property type="entry name" value="PYRUVATE, PHOSPHATE DIKINASE 1, CHLOROPLASTIC"/>
    <property type="match status" value="1"/>
</dbReference>
<comment type="caution">
    <text evidence="14">The sequence shown here is derived from an EMBL/GenBank/DDBJ whole genome shotgun (WGS) entry which is preliminary data.</text>
</comment>
<evidence type="ECO:0000256" key="6">
    <source>
        <dbReference type="ARBA" id="ARBA00022741"/>
    </source>
</evidence>
<dbReference type="PANTHER" id="PTHR22931">
    <property type="entry name" value="PHOSPHOENOLPYRUVATE DIKINASE-RELATED"/>
    <property type="match status" value="1"/>
</dbReference>
<keyword evidence="15" id="KW-1185">Reference proteome</keyword>
<keyword evidence="6" id="KW-0547">Nucleotide-binding</keyword>
<feature type="domain" description="Pyruvate phosphate dikinase AMP/ATP-binding" evidence="12">
    <location>
        <begin position="73"/>
        <end position="310"/>
    </location>
</feature>
<dbReference type="InterPro" id="IPR010121">
    <property type="entry name" value="Pyruvate_phosphate_dikinase"/>
</dbReference>
<gene>
    <name evidence="14" type="ORF">PAPYR_9710</name>
</gene>
<feature type="domain" description="Pyruvate phosphate dikinase AMP/ATP-binding" evidence="12">
    <location>
        <begin position="41"/>
        <end position="72"/>
    </location>
</feature>
<dbReference type="InterPro" id="IPR000121">
    <property type="entry name" value="PEP_util_C"/>
</dbReference>
<comment type="cofactor">
    <cofactor evidence="1">
        <name>Mg(2+)</name>
        <dbReference type="ChEBI" id="CHEBI:18420"/>
    </cofactor>
</comment>
<sequence>MATRKHKADDLTRTTSKARTETEPAPHFCFFFGEHPSGAKDILGGKGAGLAEMSRLGLPVPHGFTITTEACGEQWPEDLWAEVLRKVEKLEAMTEKKFGNATAPLLVSVRSGAAVSMPGMMDTVLNLGLNDTTTAGLAAKTQNPRFAYDSYRRFLCMFGNVVLGIEHDKFEHILTAIKKRHNRHFDCDLTAEELQEVITEFKQIYVTETGKGFPTEPLEQLRAAINAVFASWNNPRAVYYRKINDIRGLKGTAVNVQEMVFGNTGPRSGTGVGFTRNPSTGEHAPYGEYLVNAQGEDVVAGIRTPNPIARLEADLPEAYRQLMQVYRTLETHYRDMQDAGGGGGAANGFCLRECLFTLALVLPLTHLCFVFPCPAASSSCCVMAIPRSSLPLPPLEFTIEEGKLFMLQTRAGKRTAHAAVRIAKEMVEEGLITKGHQAAALQGPACLAQGGPWPAGFHGPGGHPAHQAGEKIILAREETCPDDIEGMNVSQGIVTARGGMTSHAAVVARGMGKCCITGAHDLHIDVAQGKLTLPDGTALGATDCVTLDGSTGEVFLGEVAIQDARLEGAFATIMQWANEYKRLGVRTNAETPRDARKAREFGCEGIGLARTEHMFFQGDRIWAMREMIIAETTEAREAALAKLLPYQKEDFKALLDIMDGLPVNIRLLDPPLHEFLPTEEKDQRQMAEVMHITVDQVRTLVDNMHEANPMLGFRGCRLGVVYPEINRMQVKAIFEAACELKQEKPAANMHIEVMIPVLAHEVEMRLMRELCVEEADRVLKAHGQAIPYTVGVMMELPRACLMADHIAKHAEFFSFGTNDLTQTTLGYRSWCRVIVVMQGRDRLKLGDARPRPLESFCWTIWVMQGRDRLKLGDESFCWTNNLLDLCGVCCAGGLIVGFRVFGDSTFFFRAPLPIFFLFFFDLPSRDDAGKFIKKYLERNVYEKDPFQCLDQDGVGQLIRMALQRGRATRPHLKCGICGEHGGEPSSVAFCHKVGLNYVSCSPFRVPVARLAAARAAIQAKGKAPEVDL</sequence>
<dbReference type="Gene3D" id="3.20.20.60">
    <property type="entry name" value="Phosphoenolpyruvate-binding domains"/>
    <property type="match status" value="2"/>
</dbReference>
<feature type="domain" description="PEP-utilising enzyme C-terminal" evidence="13">
    <location>
        <begin position="941"/>
        <end position="1015"/>
    </location>
</feature>
<evidence type="ECO:0000259" key="13">
    <source>
        <dbReference type="Pfam" id="PF02896"/>
    </source>
</evidence>
<keyword evidence="4 14" id="KW-0808">Transferase</keyword>
<dbReference type="InterPro" id="IPR015813">
    <property type="entry name" value="Pyrv/PenolPyrv_kinase-like_dom"/>
</dbReference>
<keyword evidence="7" id="KW-0418">Kinase</keyword>
<accession>A0ABQ8UCJ7</accession>
<evidence type="ECO:0000256" key="9">
    <source>
        <dbReference type="ARBA" id="ARBA00022842"/>
    </source>
</evidence>
<keyword evidence="14" id="KW-0670">Pyruvate</keyword>
<dbReference type="Pfam" id="PF02896">
    <property type="entry name" value="PEP-utilizers_C"/>
    <property type="match status" value="2"/>
</dbReference>
<keyword evidence="8" id="KW-0067">ATP-binding</keyword>
<dbReference type="Gene3D" id="3.50.30.10">
    <property type="entry name" value="Phosphohistidine domain"/>
    <property type="match status" value="1"/>
</dbReference>